<dbReference type="RefSeq" id="WP_179372069.1">
    <property type="nucleotide sequence ID" value="NZ_CP026995.1"/>
</dbReference>
<protein>
    <submittedName>
        <fullName evidence="1">Uncharacterized protein</fullName>
    </submittedName>
</protein>
<evidence type="ECO:0000313" key="2">
    <source>
        <dbReference type="Proteomes" id="UP000509478"/>
    </source>
</evidence>
<sequence length="342" mass="40339">MIDFGSGYRNLCLSSQQQVLSFIKKQIDSYPLFEKLLGFTFSLNELMFSAYDKVLEKIEEPKSHNTSNKLIAEGAIVGLCGLNLHSIWHALRPLEQNSIQNCSNVIRPVFESIPKMFYALTHPEDIHEIFLREEFGLWLSQRRYFDEINQVGISKGFLQKNPNANPSDYEYLYLKCYLNHNDEGRKIEEKVKMLKIIDGKPKVTKSAYKSFKGKFNNDWFRNKIYTEESLALQNTSYASFSMNSHANFARVRSLIRYDPEWSPRFFKILTHLAFYNLYIYFNAAHERINEIGELPDTISFIRDAQKELEHYFAMTYLYPDVPEYYKNLILYPENKFNRDTDN</sequence>
<organism evidence="1 2">
    <name type="scientific">Nitrosopumilus ureiphilus</name>
    <dbReference type="NCBI Taxonomy" id="1470067"/>
    <lineage>
        <taxon>Archaea</taxon>
        <taxon>Nitrososphaerota</taxon>
        <taxon>Nitrososphaeria</taxon>
        <taxon>Nitrosopumilales</taxon>
        <taxon>Nitrosopumilaceae</taxon>
        <taxon>Nitrosopumilus</taxon>
    </lineage>
</organism>
<dbReference type="Proteomes" id="UP000509478">
    <property type="component" value="Chromosome"/>
</dbReference>
<reference evidence="1 2" key="1">
    <citation type="submission" date="2018-02" db="EMBL/GenBank/DDBJ databases">
        <title>Complete genome of Nitrosopumilus ureaphilus PS0.</title>
        <authorList>
            <person name="Qin W."/>
            <person name="Zheng Y."/>
            <person name="Stahl D.A."/>
        </authorList>
    </citation>
    <scope>NUCLEOTIDE SEQUENCE [LARGE SCALE GENOMIC DNA]</scope>
    <source>
        <strain evidence="1 2">PS0</strain>
    </source>
</reference>
<dbReference type="GeneID" id="56066822"/>
<gene>
    <name evidence="1" type="ORF">C5F50_02130</name>
</gene>
<dbReference type="AlphaFoldDB" id="A0A7D5M355"/>
<dbReference type="KEGG" id="nue:C5F50_02130"/>
<proteinExistence type="predicted"/>
<dbReference type="EMBL" id="CP026995">
    <property type="protein sequence ID" value="QLH06006.1"/>
    <property type="molecule type" value="Genomic_DNA"/>
</dbReference>
<name>A0A7D5M355_9ARCH</name>
<accession>A0A7D5M355</accession>
<evidence type="ECO:0000313" key="1">
    <source>
        <dbReference type="EMBL" id="QLH06006.1"/>
    </source>
</evidence>
<keyword evidence="2" id="KW-1185">Reference proteome</keyword>